<evidence type="ECO:0000313" key="2">
    <source>
        <dbReference type="EMBL" id="UPW40954.1"/>
    </source>
</evidence>
<dbReference type="EMBL" id="OM869523">
    <property type="protein sequence ID" value="UPW40954.1"/>
    <property type="molecule type" value="Genomic_DNA"/>
</dbReference>
<evidence type="ECO:0000259" key="1">
    <source>
        <dbReference type="Pfam" id="PF23343"/>
    </source>
</evidence>
<feature type="domain" description="Replication-associated protein ORF2/G2P" evidence="1">
    <location>
        <begin position="48"/>
        <end position="179"/>
    </location>
</feature>
<name>A0A976N0F9_9VIRU</name>
<accession>A0A976N0F9</accession>
<proteinExistence type="predicted"/>
<protein>
    <submittedName>
        <fullName evidence="2">Replication initiator protein</fullName>
    </submittedName>
</protein>
<dbReference type="Pfam" id="PF23343">
    <property type="entry name" value="REP_ORF2-G2P"/>
    <property type="match status" value="1"/>
</dbReference>
<reference evidence="2" key="1">
    <citation type="submission" date="2022-02" db="EMBL/GenBank/DDBJ databases">
        <title>Towards deciphering the DNA virus diversity associated with rodent species in the families Cricetidae and Heteromyidae.</title>
        <authorList>
            <person name="Lund M."/>
            <person name="Larsen B.B."/>
            <person name="Gryseels S."/>
            <person name="Kraberger S."/>
            <person name="Rowsey D.M."/>
            <person name="Steger L."/>
            <person name="Yule K.M."/>
            <person name="Upham N.S."/>
            <person name="Worobey M."/>
            <person name="Van Doorslaer K."/>
            <person name="Varsani A."/>
        </authorList>
    </citation>
    <scope>NUCLEOTIDE SEQUENCE</scope>
    <source>
        <strain evidence="2">UA08Rod_6044</strain>
    </source>
</reference>
<sequence length="287" mass="34651">MCTNPITIYINKEEYKVPCGKCPTCRRQKAQEWAIKLINEAKYHEKASFITLTFDNKILLDKNSKAVKMGANPSFVFNTEYSMKYFTKFIKRLRKKFNEKSISYFHVAEYGEKTKRPHHHAIIFGINFEEDRKVMELSKTGHIQYYSKTLEDLWACGRTSIQDLNSNNVIYICQYSIKKFKQSEEKYKAKMTFSNRKKMNCKFIRNFPENITKGYLNDNEGKKYKIPKSYISEIKKEPKFEKYYNKYIENRNNYFNKSFYEERLKNEKNREEILKRRQENLGKMRDF</sequence>
<dbReference type="InterPro" id="IPR056906">
    <property type="entry name" value="ORF2/G2P_dom"/>
</dbReference>
<organism evidence="2">
    <name type="scientific">Sigmofec virus UA08Rod_6044</name>
    <dbReference type="NCBI Taxonomy" id="2929448"/>
    <lineage>
        <taxon>Viruses</taxon>
        <taxon>Monodnaviria</taxon>
        <taxon>Sangervirae</taxon>
        <taxon>Phixviricota</taxon>
        <taxon>Malgrandaviricetes</taxon>
        <taxon>Petitvirales</taxon>
        <taxon>Microviridae</taxon>
    </lineage>
</organism>